<reference evidence="1" key="1">
    <citation type="submission" date="2020-03" db="EMBL/GenBank/DDBJ databases">
        <title>The deep terrestrial virosphere.</title>
        <authorList>
            <person name="Holmfeldt K."/>
            <person name="Nilsson E."/>
            <person name="Simone D."/>
            <person name="Lopez-Fernandez M."/>
            <person name="Wu X."/>
            <person name="de Brujin I."/>
            <person name="Lundin D."/>
            <person name="Andersson A."/>
            <person name="Bertilsson S."/>
            <person name="Dopson M."/>
        </authorList>
    </citation>
    <scope>NUCLEOTIDE SEQUENCE</scope>
    <source>
        <strain evidence="2">MM415A02396</strain>
        <strain evidence="3">MM415B04800</strain>
        <strain evidence="1">TM448A00954</strain>
        <strain evidence="4">TM448B01007</strain>
    </source>
</reference>
<accession>A0A6H1ZLL6</accession>
<dbReference type="EMBL" id="MT143047">
    <property type="protein sequence ID" value="QJA92205.1"/>
    <property type="molecule type" value="Genomic_DNA"/>
</dbReference>
<sequence length="51" mass="5949">MDEVKWVATSRSEEWFTDVDGKVSKHTNIQYVNKEMIDENKETAEDGKENS</sequence>
<organism evidence="1">
    <name type="scientific">viral metagenome</name>
    <dbReference type="NCBI Taxonomy" id="1070528"/>
    <lineage>
        <taxon>unclassified sequences</taxon>
        <taxon>metagenomes</taxon>
        <taxon>organismal metagenomes</taxon>
    </lineage>
</organism>
<gene>
    <name evidence="2" type="ORF">MM415A02396_0006</name>
    <name evidence="3" type="ORF">MM415B04800_0003</name>
    <name evidence="1" type="ORF">TM448A00954_0007</name>
    <name evidence="4" type="ORF">TM448B01007_0020</name>
</gene>
<protein>
    <submittedName>
        <fullName evidence="1">Uncharacterized protein</fullName>
    </submittedName>
</protein>
<proteinExistence type="predicted"/>
<evidence type="ECO:0000313" key="3">
    <source>
        <dbReference type="EMBL" id="QJA92205.1"/>
    </source>
</evidence>
<evidence type="ECO:0000313" key="4">
    <source>
        <dbReference type="EMBL" id="QJH97433.1"/>
    </source>
</evidence>
<evidence type="ECO:0000313" key="2">
    <source>
        <dbReference type="EMBL" id="QJA73363.1"/>
    </source>
</evidence>
<evidence type="ECO:0000313" key="1">
    <source>
        <dbReference type="EMBL" id="QJA48454.1"/>
    </source>
</evidence>
<dbReference type="AlphaFoldDB" id="A0A6H1ZLL6"/>
<dbReference type="EMBL" id="MT142022">
    <property type="protein sequence ID" value="QJA73363.1"/>
    <property type="molecule type" value="Genomic_DNA"/>
</dbReference>
<name>A0A6H1ZLL6_9ZZZZ</name>
<dbReference type="EMBL" id="MT144686">
    <property type="protein sequence ID" value="QJH97433.1"/>
    <property type="molecule type" value="Genomic_DNA"/>
</dbReference>
<dbReference type="EMBL" id="MT144085">
    <property type="protein sequence ID" value="QJA48454.1"/>
    <property type="molecule type" value="Genomic_DNA"/>
</dbReference>